<dbReference type="InterPro" id="IPR025558">
    <property type="entry name" value="DUF4283"/>
</dbReference>
<keyword evidence="2" id="KW-0341">Growth regulation</keyword>
<dbReference type="SUPFAM" id="SSF56219">
    <property type="entry name" value="DNase I-like"/>
    <property type="match status" value="1"/>
</dbReference>
<dbReference type="Pfam" id="PF03372">
    <property type="entry name" value="Exo_endo_phos"/>
    <property type="match status" value="1"/>
</dbReference>
<dbReference type="PANTHER" id="PTHR31917:SF147">
    <property type="entry name" value="AGENET DOMAIN-CONTAINING PROTEIN"/>
    <property type="match status" value="1"/>
</dbReference>
<feature type="coiled-coil region" evidence="3">
    <location>
        <begin position="465"/>
        <end position="509"/>
    </location>
</feature>
<evidence type="ECO:0000256" key="4">
    <source>
        <dbReference type="SAM" id="MobiDB-lite"/>
    </source>
</evidence>
<feature type="domain" description="Agenet" evidence="5">
    <location>
        <begin position="53"/>
        <end position="109"/>
    </location>
</feature>
<evidence type="ECO:0000256" key="2">
    <source>
        <dbReference type="ARBA" id="ARBA00022604"/>
    </source>
</evidence>
<protein>
    <recommendedName>
        <fullName evidence="5">Agenet domain-containing protein</fullName>
    </recommendedName>
</protein>
<dbReference type="EMBL" id="UZAU01000674">
    <property type="status" value="NOT_ANNOTATED_CDS"/>
    <property type="molecule type" value="Genomic_DNA"/>
</dbReference>
<feature type="domain" description="Agenet" evidence="5">
    <location>
        <begin position="187"/>
        <end position="246"/>
    </location>
</feature>
<feature type="domain" description="Agenet" evidence="5">
    <location>
        <begin position="123"/>
        <end position="184"/>
    </location>
</feature>
<dbReference type="Pfam" id="PF14111">
    <property type="entry name" value="DUF4283"/>
    <property type="match status" value="1"/>
</dbReference>
<dbReference type="EnsemblPlants" id="evm.model.07.1697">
    <property type="protein sequence ID" value="cds.evm.model.07.1697"/>
    <property type="gene ID" value="evm.TU.07.1697"/>
</dbReference>
<evidence type="ECO:0000256" key="1">
    <source>
        <dbReference type="ARBA" id="ARBA00022448"/>
    </source>
</evidence>
<dbReference type="InterPro" id="IPR008395">
    <property type="entry name" value="Agenet-like_dom"/>
</dbReference>
<accession>A0A803Q3L3</accession>
<dbReference type="AlphaFoldDB" id="A0A803Q3L3"/>
<reference evidence="6" key="2">
    <citation type="submission" date="2021-03" db="UniProtKB">
        <authorList>
            <consortium name="EnsemblPlants"/>
        </authorList>
    </citation>
    <scope>IDENTIFICATION</scope>
</reference>
<reference evidence="6" key="1">
    <citation type="submission" date="2018-11" db="EMBL/GenBank/DDBJ databases">
        <authorList>
            <person name="Grassa J C."/>
        </authorList>
    </citation>
    <scope>NUCLEOTIDE SEQUENCE [LARGE SCALE GENOMIC DNA]</scope>
</reference>
<dbReference type="InterPro" id="IPR014002">
    <property type="entry name" value="Agenet_dom_plant"/>
</dbReference>
<dbReference type="InterPro" id="IPR007930">
    <property type="entry name" value="DUF724"/>
</dbReference>
<dbReference type="GO" id="GO:0003824">
    <property type="term" value="F:catalytic activity"/>
    <property type="evidence" value="ECO:0007669"/>
    <property type="project" value="InterPro"/>
</dbReference>
<dbReference type="InterPro" id="IPR025836">
    <property type="entry name" value="Zn_knuckle_CX2CX4HX4C"/>
</dbReference>
<keyword evidence="1" id="KW-0813">Transport</keyword>
<dbReference type="PANTHER" id="PTHR31917">
    <property type="entry name" value="AGENET DOMAIN-CONTAINING PROTEIN-RELATED"/>
    <property type="match status" value="1"/>
</dbReference>
<keyword evidence="7" id="KW-1185">Reference proteome</keyword>
<dbReference type="Pfam" id="PF05641">
    <property type="entry name" value="Agenet"/>
    <property type="match status" value="1"/>
</dbReference>
<evidence type="ECO:0000256" key="3">
    <source>
        <dbReference type="SAM" id="Coils"/>
    </source>
</evidence>
<keyword evidence="3" id="KW-0175">Coiled coil</keyword>
<proteinExistence type="predicted"/>
<feature type="region of interest" description="Disordered" evidence="4">
    <location>
        <begin position="346"/>
        <end position="377"/>
    </location>
</feature>
<evidence type="ECO:0000259" key="5">
    <source>
        <dbReference type="SMART" id="SM00743"/>
    </source>
</evidence>
<dbReference type="SMART" id="SM00743">
    <property type="entry name" value="Agenet"/>
    <property type="match status" value="3"/>
</dbReference>
<dbReference type="Gene3D" id="3.60.10.10">
    <property type="entry name" value="Endonuclease/exonuclease/phosphatase"/>
    <property type="match status" value="1"/>
</dbReference>
<evidence type="ECO:0000313" key="6">
    <source>
        <dbReference type="EnsemblPlants" id="cds.evm.model.07.1697"/>
    </source>
</evidence>
<dbReference type="Pfam" id="PF14392">
    <property type="entry name" value="zf-CCHC_4"/>
    <property type="match status" value="1"/>
</dbReference>
<dbReference type="Proteomes" id="UP000596661">
    <property type="component" value="Chromosome 7"/>
</dbReference>
<name>A0A803Q3L3_CANSA</name>
<dbReference type="CDD" id="cd20406">
    <property type="entry name" value="Tudor_Agenet_AtDUF_rpt2_4"/>
    <property type="match status" value="1"/>
</dbReference>
<dbReference type="InterPro" id="IPR005135">
    <property type="entry name" value="Endo/exonuclease/phosphatase"/>
</dbReference>
<dbReference type="InterPro" id="IPR036691">
    <property type="entry name" value="Endo/exonu/phosph_ase_sf"/>
</dbReference>
<organism evidence="6 7">
    <name type="scientific">Cannabis sativa</name>
    <name type="common">Hemp</name>
    <name type="synonym">Marijuana</name>
    <dbReference type="NCBI Taxonomy" id="3483"/>
    <lineage>
        <taxon>Eukaryota</taxon>
        <taxon>Viridiplantae</taxon>
        <taxon>Streptophyta</taxon>
        <taxon>Embryophyta</taxon>
        <taxon>Tracheophyta</taxon>
        <taxon>Spermatophyta</taxon>
        <taxon>Magnoliopsida</taxon>
        <taxon>eudicotyledons</taxon>
        <taxon>Gunneridae</taxon>
        <taxon>Pentapetalae</taxon>
        <taxon>rosids</taxon>
        <taxon>fabids</taxon>
        <taxon>Rosales</taxon>
        <taxon>Cannabaceae</taxon>
        <taxon>Cannabis</taxon>
    </lineage>
</organism>
<evidence type="ECO:0000313" key="7">
    <source>
        <dbReference type="Proteomes" id="UP000596661"/>
    </source>
</evidence>
<dbReference type="Pfam" id="PF05266">
    <property type="entry name" value="DUF724"/>
    <property type="match status" value="1"/>
</dbReference>
<sequence length="1183" mass="135873">MKKQASQTRVVVEYHTNIIISGQTKKKKRQVERVDRSLIRPLPPSHTEPQLDKPFEPNDVVDVLNDDGVWCTGVVLSLHNDNCSVFFKETPDVKDFHLSKLRPHWDWVEQQWVISPKQEILYSKFKPGTSVELRHNMVAHAWIPATIIGEKGTDSVVVRYDKNNKAVKITVHLDMIRPQPPQLSNDKDFKLMEKVDAFCESSYWLVGTITSILLQRKYAVNFGTYKNRNEIVFNHSQLRFHLDWVNGQWITNSGEVISTPTKKIPATKDIESPSYSGCEFNVADNEIPCSTNKDDVQIKELLFSATAMNDEEAGSPKSNGNVEEFGNSNMLVEFDISGLLSFEEGDQNQNSKTEKSKEQYELQVANSQGNTNEERKSTPFVKRSNVWEMVESFEVFQKLPQKPHFHPLLNEEDDEFEREALALSYMVKFAVLIEKVFNLGKDVSMAEIDYLIAQLIEMGKLGFEVNVVKNNLNEWKMKKVELEELKIQITLHNEKKAKIDEELKILEKKQSLLMSQSAYEEEQVNKIMMVVVFWCFFDFSIGVLKLVNVLSSNGGSLHEKWADMCLEEEEATEVVFEDEDADEREPDLDDRWCLIGRLLTGKVSDFLIFQNIMADLWKPGKGMYVKILEQNRFLFQFYHEIDIQRVINGSPWTYDRKQLLIECLKPGVNPKNVLLNTLDMWVQIHDLQSGFRTEKAVLEAGRFIGEYLESDPNNFTGVWREYFRVRVRINVSLPLKRRMKFRRRGNDSFFYANFKYEKAPTFCFICGVLGHSEKFCLRLYDTPEDRIVKPYGLFMKAASKRQNFLTASPWLRSGKTTTTAANDEQEDEAVKINVPAQFVPESEQYHNPRDSNPISSENEGSDVILMENELRYSSDLDIVISDGKRKRLDTSSIGLLIHENGPVGSSGLVSLKNTTNVESISKNEPKVGAEVVGRVKAKLGFESCFAVDPIGRSGGLAFFWKITDEARLIGYSQHHVDFEISVPGTIVWRLTGFYGEPNRSLRARTWTLIRTLLTESPLPWCLIGDFNNITNQADKRGGRAYPTALITGFQSVLHDCSLHDLELRGYPFTWERGRESGHLVEIRLDRALVSQSWLDAFHEVTLSNLSISSSDHTPIFLEFHDCSYRNNVYLFRFENSWCREPMCAHIVRSCWDNNSHLPLLEKIKLCSSQLDDWGKGLTVFAHV</sequence>
<dbReference type="Gramene" id="evm.model.07.1697">
    <property type="protein sequence ID" value="cds.evm.model.07.1697"/>
    <property type="gene ID" value="evm.TU.07.1697"/>
</dbReference>